<feature type="chain" id="PRO_5040860919" evidence="2">
    <location>
        <begin position="22"/>
        <end position="681"/>
    </location>
</feature>
<feature type="domain" description="Transglutaminase-like" evidence="3">
    <location>
        <begin position="284"/>
        <end position="366"/>
    </location>
</feature>
<comment type="caution">
    <text evidence="5">The sequence shown here is derived from an EMBL/GenBank/DDBJ whole genome shotgun (WGS) entry which is preliminary data.</text>
</comment>
<evidence type="ECO:0000313" key="5">
    <source>
        <dbReference type="EMBL" id="MCU7550691.1"/>
    </source>
</evidence>
<keyword evidence="2" id="KW-0732">Signal</keyword>
<dbReference type="Pfam" id="PF12969">
    <property type="entry name" value="DUF3857"/>
    <property type="match status" value="1"/>
</dbReference>
<keyword evidence="6" id="KW-1185">Reference proteome</keyword>
<feature type="transmembrane region" description="Helical" evidence="1">
    <location>
        <begin position="658"/>
        <end position="675"/>
    </location>
</feature>
<keyword evidence="1" id="KW-1133">Transmembrane helix</keyword>
<keyword evidence="1" id="KW-0472">Membrane</keyword>
<accession>A0A9X2XWT2</accession>
<dbReference type="RefSeq" id="WP_279298130.1">
    <property type="nucleotide sequence ID" value="NZ_JAOTIF010000014.1"/>
</dbReference>
<evidence type="ECO:0000259" key="4">
    <source>
        <dbReference type="Pfam" id="PF12969"/>
    </source>
</evidence>
<dbReference type="Proteomes" id="UP001155483">
    <property type="component" value="Unassembled WGS sequence"/>
</dbReference>
<evidence type="ECO:0000256" key="1">
    <source>
        <dbReference type="SAM" id="Phobius"/>
    </source>
</evidence>
<reference evidence="5" key="1">
    <citation type="submission" date="2022-09" db="EMBL/GenBank/DDBJ databases">
        <authorList>
            <person name="Yuan C."/>
            <person name="Ke Z."/>
        </authorList>
    </citation>
    <scope>NUCLEOTIDE SEQUENCE</scope>
    <source>
        <strain evidence="5">LB-8</strain>
    </source>
</reference>
<keyword evidence="1" id="KW-0812">Transmembrane</keyword>
<sequence length="681" mass="77585">MKLTSIILLNLFMLLPFVALRAQKGQPKVESAPNWITQNTVDYTVRNLDHEADNGYVDLVYEKQVSLIHSASYYKVGIKILSEAGVQNSSELSVNFDPSYQDLCFHSIRIIRGANSINKLHLSKIKIIQKEKELDRFIYDGSLTAVLLLDDVRKGDIIEYSYTIKGMNPIFSGKYADVYDTRFSVPVYQLYYKLVSPKNRNLFIKNNQVSLSPAVTTSANETTYEWKLANVPSLHVEDHLPSWYDAYPTVMVSEFKSWKEVSDWALNLYPVHFPLSPEMKNTLEEIKKKDVTPEGRILTALRLVQDEVRYMGVEVGPNSHRPHDPGQVLVQRFGDCKDKSYLLCCLLRGMGIDASPVFINTSFKKTVGNWLPSPKAFDHVTVRVVLNGAIYFFDPTISYQRGRLQDISFPDYQAGLVITDTTTSITSIPLQEKGMVNVKEVFNVLTMAGTARLVVNTMYTGSYADDVRSDFQSTSLYEKKKDYLDFYSDYFEKINADSLSYIDNEQDGSFTTIEYYTINDFWGASNSFKKASFEPFVINGVIRKPKEEPRKMPFDLVFPAHYHEDIEVNLPEAWKTEESSEKINGPGFVLNYAYNCIGSRVLLKYEYENLKDHVLPEETKAFLASMKKVDESIGYRLTQTIEDSSVAGTTTSAFSSHYTSLYLVLGLCVLITIMMRKGNNY</sequence>
<feature type="domain" description="DUF3857" evidence="4">
    <location>
        <begin position="71"/>
        <end position="232"/>
    </location>
</feature>
<evidence type="ECO:0000313" key="6">
    <source>
        <dbReference type="Proteomes" id="UP001155483"/>
    </source>
</evidence>
<dbReference type="EMBL" id="JAOTIF010000014">
    <property type="protein sequence ID" value="MCU7550691.1"/>
    <property type="molecule type" value="Genomic_DNA"/>
</dbReference>
<dbReference type="Gene3D" id="3.10.620.30">
    <property type="match status" value="1"/>
</dbReference>
<dbReference type="InterPro" id="IPR024618">
    <property type="entry name" value="DUF3857"/>
</dbReference>
<dbReference type="Pfam" id="PF01841">
    <property type="entry name" value="Transglut_core"/>
    <property type="match status" value="1"/>
</dbReference>
<feature type="signal peptide" evidence="2">
    <location>
        <begin position="1"/>
        <end position="21"/>
    </location>
</feature>
<dbReference type="InterPro" id="IPR002931">
    <property type="entry name" value="Transglutaminase-like"/>
</dbReference>
<reference evidence="5" key="2">
    <citation type="submission" date="2023-04" db="EMBL/GenBank/DDBJ databases">
        <title>Paracnuella aquatica gen. nov., sp. nov., a member of the family Chitinophagaceae isolated from a hot spring.</title>
        <authorList>
            <person name="Wang C."/>
        </authorList>
    </citation>
    <scope>NUCLEOTIDE SEQUENCE</scope>
    <source>
        <strain evidence="5">LB-8</strain>
    </source>
</reference>
<name>A0A9X2XWT2_9BACT</name>
<dbReference type="SUPFAM" id="SSF54001">
    <property type="entry name" value="Cysteine proteinases"/>
    <property type="match status" value="1"/>
</dbReference>
<evidence type="ECO:0000256" key="2">
    <source>
        <dbReference type="SAM" id="SignalP"/>
    </source>
</evidence>
<protein>
    <submittedName>
        <fullName evidence="5">DUF3857 domain-containing transglutaminase family protein</fullName>
    </submittedName>
</protein>
<proteinExistence type="predicted"/>
<gene>
    <name evidence="5" type="ORF">OCK74_16355</name>
</gene>
<dbReference type="Gene3D" id="2.60.40.3140">
    <property type="match status" value="1"/>
</dbReference>
<organism evidence="5 6">
    <name type="scientific">Paraflavisolibacter caeni</name>
    <dbReference type="NCBI Taxonomy" id="2982496"/>
    <lineage>
        <taxon>Bacteria</taxon>
        <taxon>Pseudomonadati</taxon>
        <taxon>Bacteroidota</taxon>
        <taxon>Chitinophagia</taxon>
        <taxon>Chitinophagales</taxon>
        <taxon>Chitinophagaceae</taxon>
        <taxon>Paraflavisolibacter</taxon>
    </lineage>
</organism>
<dbReference type="AlphaFoldDB" id="A0A9X2XWT2"/>
<evidence type="ECO:0000259" key="3">
    <source>
        <dbReference type="Pfam" id="PF01841"/>
    </source>
</evidence>
<dbReference type="InterPro" id="IPR038765">
    <property type="entry name" value="Papain-like_cys_pep_sf"/>
</dbReference>